<protein>
    <submittedName>
        <fullName evidence="2">Uncharacterized protein</fullName>
    </submittedName>
</protein>
<reference evidence="2" key="1">
    <citation type="submission" date="2018-05" db="EMBL/GenBank/DDBJ databases">
        <title>Reclassification of Methylarcula marina and Methylarcula terricola as Paracoccus methylarcula sp.nov., comb.nov. and Paracoccus terricola comb.nov.</title>
        <authorList>
            <person name="Shmareva M.N."/>
            <person name="Doronina N.V."/>
            <person name="Vasilenko O.V."/>
            <person name="Tarlachkov S.V."/>
            <person name="Trotsenko Y.A."/>
        </authorList>
    </citation>
    <scope>NUCLEOTIDE SEQUENCE [LARGE SCALE GENOMIC DNA]</scope>
    <source>
        <strain evidence="2">VKM B-2159</strain>
    </source>
</reference>
<keyword evidence="3" id="KW-1185">Reference proteome</keyword>
<evidence type="ECO:0000313" key="2">
    <source>
        <dbReference type="EMBL" id="RNF34389.1"/>
    </source>
</evidence>
<evidence type="ECO:0000313" key="3">
    <source>
        <dbReference type="Proteomes" id="UP000238137"/>
    </source>
</evidence>
<accession>A0A422QWQ0</accession>
<dbReference type="OrthoDB" id="5801444at2"/>
<dbReference type="AlphaFoldDB" id="A0A422QWQ0"/>
<sequence length="206" mass="22396">MKRSIATALWLGLSASLVAASPLVAGEAGDMVFAERGPWSLEPEGLSWSVHVDGPDAAGFLHVENGSVTLNEVIDPSDNQPALQLTQETDNRTREIGPFPISGGDPVLTFFLEQTTRDIAKLTGGSPYYIRNRMKDALFRGGELSQDGNIASFQPFEDDPNAAQMKGFETLTLTFTLDEEPEAPIRELQARTEGDAPGYINRMVLQ</sequence>
<evidence type="ECO:0000256" key="1">
    <source>
        <dbReference type="SAM" id="SignalP"/>
    </source>
</evidence>
<proteinExistence type="predicted"/>
<organism evidence="2 3">
    <name type="scientific">Paracoccus methylarcula</name>
    <dbReference type="NCBI Taxonomy" id="72022"/>
    <lineage>
        <taxon>Bacteria</taxon>
        <taxon>Pseudomonadati</taxon>
        <taxon>Pseudomonadota</taxon>
        <taxon>Alphaproteobacteria</taxon>
        <taxon>Rhodobacterales</taxon>
        <taxon>Paracoccaceae</taxon>
        <taxon>Paracoccus</taxon>
    </lineage>
</organism>
<comment type="caution">
    <text evidence="2">The sequence shown here is derived from an EMBL/GenBank/DDBJ whole genome shotgun (WGS) entry which is preliminary data.</text>
</comment>
<dbReference type="RefSeq" id="WP_106691433.1">
    <property type="nucleotide sequence ID" value="NZ_PXNQ02000006.1"/>
</dbReference>
<feature type="chain" id="PRO_5019278144" evidence="1">
    <location>
        <begin position="20"/>
        <end position="206"/>
    </location>
</feature>
<name>A0A422QWQ0_9RHOB</name>
<gene>
    <name evidence="2" type="ORF">A7A09_010865</name>
</gene>
<dbReference type="Proteomes" id="UP000238137">
    <property type="component" value="Unassembled WGS sequence"/>
</dbReference>
<keyword evidence="1" id="KW-0732">Signal</keyword>
<dbReference type="EMBL" id="PXNQ02000006">
    <property type="protein sequence ID" value="RNF34389.1"/>
    <property type="molecule type" value="Genomic_DNA"/>
</dbReference>
<feature type="signal peptide" evidence="1">
    <location>
        <begin position="1"/>
        <end position="19"/>
    </location>
</feature>